<feature type="region of interest" description="Disordered" evidence="1">
    <location>
        <begin position="1"/>
        <end position="78"/>
    </location>
</feature>
<keyword evidence="3" id="KW-1185">Reference proteome</keyword>
<comment type="caution">
    <text evidence="2">The sequence shown here is derived from an EMBL/GenBank/DDBJ whole genome shotgun (WGS) entry which is preliminary data.</text>
</comment>
<dbReference type="AlphaFoldDB" id="A0AA40F7J5"/>
<accession>A0AA40F7J5</accession>
<sequence length="91" mass="9711">MVGPTNRRRTGEGPQRGTEGRTEGPRKGGGAEASAGSHPDHGQDKGPPKRIQRSSRPARGQRINEGRPGNNGVGADAARYVPFSLHTLLYR</sequence>
<proteinExistence type="predicted"/>
<dbReference type="EMBL" id="JAUKUD010000002">
    <property type="protein sequence ID" value="KAK0752605.1"/>
    <property type="molecule type" value="Genomic_DNA"/>
</dbReference>
<name>A0AA40F7J5_9PEZI</name>
<evidence type="ECO:0000256" key="1">
    <source>
        <dbReference type="SAM" id="MobiDB-lite"/>
    </source>
</evidence>
<feature type="compositionally biased region" description="Basic and acidic residues" evidence="1">
    <location>
        <begin position="38"/>
        <end position="47"/>
    </location>
</feature>
<evidence type="ECO:0000313" key="2">
    <source>
        <dbReference type="EMBL" id="KAK0752605.1"/>
    </source>
</evidence>
<evidence type="ECO:0000313" key="3">
    <source>
        <dbReference type="Proteomes" id="UP001172155"/>
    </source>
</evidence>
<gene>
    <name evidence="2" type="ORF">B0T18DRAFT_93751</name>
</gene>
<reference evidence="2" key="1">
    <citation type="submission" date="2023-06" db="EMBL/GenBank/DDBJ databases">
        <title>Genome-scale phylogeny and comparative genomics of the fungal order Sordariales.</title>
        <authorList>
            <consortium name="Lawrence Berkeley National Laboratory"/>
            <person name="Hensen N."/>
            <person name="Bonometti L."/>
            <person name="Westerberg I."/>
            <person name="Brannstrom I.O."/>
            <person name="Guillou S."/>
            <person name="Cros-Aarteil S."/>
            <person name="Calhoun S."/>
            <person name="Haridas S."/>
            <person name="Kuo A."/>
            <person name="Mondo S."/>
            <person name="Pangilinan J."/>
            <person name="Riley R."/>
            <person name="LaButti K."/>
            <person name="Andreopoulos B."/>
            <person name="Lipzen A."/>
            <person name="Chen C."/>
            <person name="Yanf M."/>
            <person name="Daum C."/>
            <person name="Ng V."/>
            <person name="Clum A."/>
            <person name="Steindorff A."/>
            <person name="Ohm R."/>
            <person name="Martin F."/>
            <person name="Silar P."/>
            <person name="Natvig D."/>
            <person name="Lalanne C."/>
            <person name="Gautier V."/>
            <person name="Ament-velasquez S.L."/>
            <person name="Kruys A."/>
            <person name="Hutchinson M.I."/>
            <person name="Powell A.J."/>
            <person name="Barry K."/>
            <person name="Miller A.N."/>
            <person name="Grigoriev I.V."/>
            <person name="Debuchy R."/>
            <person name="Gladieux P."/>
            <person name="Thoren M.H."/>
            <person name="Johannesson H."/>
        </authorList>
    </citation>
    <scope>NUCLEOTIDE SEQUENCE</scope>
    <source>
        <strain evidence="2">SMH3187-1</strain>
    </source>
</reference>
<protein>
    <submittedName>
        <fullName evidence="2">Uncharacterized protein</fullName>
    </submittedName>
</protein>
<organism evidence="2 3">
    <name type="scientific">Schizothecium vesticola</name>
    <dbReference type="NCBI Taxonomy" id="314040"/>
    <lineage>
        <taxon>Eukaryota</taxon>
        <taxon>Fungi</taxon>
        <taxon>Dikarya</taxon>
        <taxon>Ascomycota</taxon>
        <taxon>Pezizomycotina</taxon>
        <taxon>Sordariomycetes</taxon>
        <taxon>Sordariomycetidae</taxon>
        <taxon>Sordariales</taxon>
        <taxon>Schizotheciaceae</taxon>
        <taxon>Schizothecium</taxon>
    </lineage>
</organism>
<dbReference type="Proteomes" id="UP001172155">
    <property type="component" value="Unassembled WGS sequence"/>
</dbReference>